<protein>
    <submittedName>
        <fullName evidence="1">Uncharacterized protein</fullName>
    </submittedName>
</protein>
<dbReference type="OrthoDB" id="296689at2759"/>
<dbReference type="PANTHER" id="PTHR35397:SF1">
    <property type="entry name" value="ARMADILLO-LIKE HELICAL DOMAIN-CONTAINING PROTEIN"/>
    <property type="match status" value="1"/>
</dbReference>
<name>A0A0V0QCG5_PSEPJ</name>
<evidence type="ECO:0000313" key="2">
    <source>
        <dbReference type="Proteomes" id="UP000054937"/>
    </source>
</evidence>
<gene>
    <name evidence="1" type="ORF">PPERSA_12564</name>
</gene>
<keyword evidence="2" id="KW-1185">Reference proteome</keyword>
<reference evidence="1 2" key="1">
    <citation type="journal article" date="2015" name="Sci. Rep.">
        <title>Genome of the facultative scuticociliatosis pathogen Pseudocohnilembus persalinus provides insight into its virulence through horizontal gene transfer.</title>
        <authorList>
            <person name="Xiong J."/>
            <person name="Wang G."/>
            <person name="Cheng J."/>
            <person name="Tian M."/>
            <person name="Pan X."/>
            <person name="Warren A."/>
            <person name="Jiang C."/>
            <person name="Yuan D."/>
            <person name="Miao W."/>
        </authorList>
    </citation>
    <scope>NUCLEOTIDE SEQUENCE [LARGE SCALE GENOMIC DNA]</scope>
    <source>
        <strain evidence="1">36N120E</strain>
    </source>
</reference>
<dbReference type="EMBL" id="LDAU01000202">
    <property type="protein sequence ID" value="KRW99888.1"/>
    <property type="molecule type" value="Genomic_DNA"/>
</dbReference>
<sequence>MGNTCAKTTRKKEKLPHFKSEILTHQEQVARNLQNDVIFKVVLENIKVKHIPVNSASLQVKFGKYKCLDLPEIKNIKSPHDDDGRVTFMLTVAQQVAMKLIPKEIQFELNDEVKNQNLSEDEFNVNDIDEKNNLQVPNLKGAGTINKVQDTLQNIENRKKEKGKIYRLKSQRQSHLQGLRDGTVNTSGLTQKQKQQIQQSKEKEQIKRKSTLISLSQNFQNQSNQNIENPQQLSNTIIETYDEVLDWFKIQTWNFKDLMDDDIPQVELKIFADEFASSTFYMKLWSCSENLQYLDPFSGGYNKKIGDKSIMQKRVSVLQIQKHNSMQLQRQNHNHKSNIYDDNFEEESFQTNDAYIDHEMVGHAEISMSKFISDNYSEVLTNFDKNIMLKIQTLKDLKVWHHGKNIGVCHGTFTSCHVPFFRQMYAGENGNLFKNYEQLLDAQAILVNLAKHVISYATQVDEILRDYYYNILMEIINRDELDLSNMGFESELYQAKNEENGQKKGLNIKKLKKYGKCLNEKEQQFVHNFSSLAYFRIPQFREQLLEAVSFKIKNNQDFIHEWSGASNLDDVKQTFFQSLFSWERDFYDYLKTQPRYQYHLEELEQTLQNKKWQAKFQKTGVGFYLFMGSWAKYILKVQQLKHLDLPWGVIEGYETLIKAFLYELKIRDAEHYPDSLKETSQILLLNNLHLRPFLYQEVAQGRSKGSLEIDRYVSTPSKNSVYQDNNVKQNSKSKKNYKKFSENIMPDFDVTQNSQSYKTITGEKLSDSMQSMAIPIKKMLRDISDISGQKNAQDYFSENFSSDSISDFEDYQNQKILEQGLERKYGEMSEKKDKSLKFSDHIQLTSPGHINNNHSIINQNNTQILNQNFSEKRNRKISQNLNINSAQNRKKSTENDNQLKKQIIKTHQARVLNIQNVKGKKVYQGRY</sequence>
<dbReference type="InParanoid" id="A0A0V0QCG5"/>
<organism evidence="1 2">
    <name type="scientific">Pseudocohnilembus persalinus</name>
    <name type="common">Ciliate</name>
    <dbReference type="NCBI Taxonomy" id="266149"/>
    <lineage>
        <taxon>Eukaryota</taxon>
        <taxon>Sar</taxon>
        <taxon>Alveolata</taxon>
        <taxon>Ciliophora</taxon>
        <taxon>Intramacronucleata</taxon>
        <taxon>Oligohymenophorea</taxon>
        <taxon>Scuticociliatia</taxon>
        <taxon>Philasterida</taxon>
        <taxon>Pseudocohnilembidae</taxon>
        <taxon>Pseudocohnilembus</taxon>
    </lineage>
</organism>
<proteinExistence type="predicted"/>
<evidence type="ECO:0000313" key="1">
    <source>
        <dbReference type="EMBL" id="KRW99888.1"/>
    </source>
</evidence>
<dbReference type="Proteomes" id="UP000054937">
    <property type="component" value="Unassembled WGS sequence"/>
</dbReference>
<dbReference type="AlphaFoldDB" id="A0A0V0QCG5"/>
<comment type="caution">
    <text evidence="1">The sequence shown here is derived from an EMBL/GenBank/DDBJ whole genome shotgun (WGS) entry which is preliminary data.</text>
</comment>
<accession>A0A0V0QCG5</accession>
<dbReference type="PANTHER" id="PTHR35397">
    <property type="entry name" value="C2 DOMAIN-CONTAINING PROTEIN-RELATED"/>
    <property type="match status" value="1"/>
</dbReference>